<feature type="compositionally biased region" description="Low complexity" evidence="1">
    <location>
        <begin position="740"/>
        <end position="757"/>
    </location>
</feature>
<feature type="region of interest" description="Disordered" evidence="1">
    <location>
        <begin position="1784"/>
        <end position="1871"/>
    </location>
</feature>
<dbReference type="Proteomes" id="UP000027222">
    <property type="component" value="Unassembled WGS sequence"/>
</dbReference>
<evidence type="ECO:0000313" key="3">
    <source>
        <dbReference type="Proteomes" id="UP000027222"/>
    </source>
</evidence>
<protein>
    <submittedName>
        <fullName evidence="2">Uncharacterized protein</fullName>
    </submittedName>
</protein>
<name>A0A067SX28_GALM3</name>
<dbReference type="OrthoDB" id="3239894at2759"/>
<proteinExistence type="predicted"/>
<dbReference type="PANTHER" id="PTHR46579:SF2">
    <property type="entry name" value="C2H2-TYPE DOMAIN-CONTAINING PROTEIN"/>
    <property type="match status" value="1"/>
</dbReference>
<organism evidence="2 3">
    <name type="scientific">Galerina marginata (strain CBS 339.88)</name>
    <dbReference type="NCBI Taxonomy" id="685588"/>
    <lineage>
        <taxon>Eukaryota</taxon>
        <taxon>Fungi</taxon>
        <taxon>Dikarya</taxon>
        <taxon>Basidiomycota</taxon>
        <taxon>Agaricomycotina</taxon>
        <taxon>Agaricomycetes</taxon>
        <taxon>Agaricomycetidae</taxon>
        <taxon>Agaricales</taxon>
        <taxon>Agaricineae</taxon>
        <taxon>Strophariaceae</taxon>
        <taxon>Galerina</taxon>
    </lineage>
</organism>
<dbReference type="EMBL" id="KL142393">
    <property type="protein sequence ID" value="KDR71328.1"/>
    <property type="molecule type" value="Genomic_DNA"/>
</dbReference>
<feature type="region of interest" description="Disordered" evidence="1">
    <location>
        <begin position="740"/>
        <end position="789"/>
    </location>
</feature>
<dbReference type="HOGENOM" id="CLU_231656_0_0_1"/>
<evidence type="ECO:0000256" key="1">
    <source>
        <dbReference type="SAM" id="MobiDB-lite"/>
    </source>
</evidence>
<reference evidence="3" key="1">
    <citation type="journal article" date="2014" name="Proc. Natl. Acad. Sci. U.S.A.">
        <title>Extensive sampling of basidiomycete genomes demonstrates inadequacy of the white-rot/brown-rot paradigm for wood decay fungi.</title>
        <authorList>
            <person name="Riley R."/>
            <person name="Salamov A.A."/>
            <person name="Brown D.W."/>
            <person name="Nagy L.G."/>
            <person name="Floudas D."/>
            <person name="Held B.W."/>
            <person name="Levasseur A."/>
            <person name="Lombard V."/>
            <person name="Morin E."/>
            <person name="Otillar R."/>
            <person name="Lindquist E.A."/>
            <person name="Sun H."/>
            <person name="LaButti K.M."/>
            <person name="Schmutz J."/>
            <person name="Jabbour D."/>
            <person name="Luo H."/>
            <person name="Baker S.E."/>
            <person name="Pisabarro A.G."/>
            <person name="Walton J.D."/>
            <person name="Blanchette R.A."/>
            <person name="Henrissat B."/>
            <person name="Martin F."/>
            <person name="Cullen D."/>
            <person name="Hibbett D.S."/>
            <person name="Grigoriev I.V."/>
        </authorList>
    </citation>
    <scope>NUCLEOTIDE SEQUENCE [LARGE SCALE GENOMIC DNA]</scope>
    <source>
        <strain evidence="3">CBS 339.88</strain>
    </source>
</reference>
<keyword evidence="3" id="KW-1185">Reference proteome</keyword>
<evidence type="ECO:0000313" key="2">
    <source>
        <dbReference type="EMBL" id="KDR71328.1"/>
    </source>
</evidence>
<accession>A0A067SX28</accession>
<gene>
    <name evidence="2" type="ORF">GALMADRAFT_213998</name>
</gene>
<sequence>MKVSYSRPIEGPQTASMAGYYSYYSREMSNKAIKRPFALDDRPYYPLVRVRPLNTTLKFRTANQIRDYRLQNGLPSVLDKWIEEGRVDTEPPRRDESLTHYRGLEYLLWSDKVECQLSVKVEEGPAEGPFGDPDKFTLFLKVQVPPTAGFLTYYSDSPVIVIAKYTGEKDDDLAPGWIGLVAPEAKFWQPRTMMLDFILHFAMRLPENERTLGRVKAWCRAISVPASGMSTSVWARLYFDPIEVKNTRRHKPRASDLSAEESKRLRREINEGSPLKRSMRLRQKLRQELKEEVNHELKGTMALRSFEAEDRRKVKVRAMLQGGPTDAKSKSGAVKVVAAIARAAIVQLQRHSGFDFASSTNSTTLTTRRLATINLYFYLVLVPSLTLQLQYSFSLPFSISCAMFHAGRTTAEELSKDPSILLRRRDPFLHEPVKPFEGRVGAVIRNGTHFVLSPNMDIIYSPPNNPRVTFKTDMRLGDDDPLQWPQPYILECPHLACLPRNPAPPESNAYVLHHKAVSSDFERRSDLCLLGLGHLSSRLIRLLETYVKENIQPHYEAFSRRQQAIPDAERDRRVPLFVELFTQIQRTLLHLHSLPLTEIQVLFLFSELQRYLLEYTSCRTYLDLYQPRMSGAEPRATKVDDHLMGAFVTTPDDAFAFIRAGIPTWLVQDVAYAGTIRIDALVEPIMPQDHLILDSAYRCFPVSYSGPTNHFNKTRAFANYARSYLTDSMVNENPFHHPSASSFRALPSSSSTPALPSRVPSGVTSKPKLRHEPYPKLPQKPAHSASAGRNKFAEVDDPLVPPLIPAWRDALSVVDTNPARVLLEPHERQQAAGYVLPEPGLFSGVASSEKKALFFYNWLKNQPALIFRLTSSSSSGARLSNQLWRQMLNLSDTPALSTSSSTSSRTGPTKTEKYRTLMKEMLKDVLGADDSLEINNSNASTPEIFWKEHALSCGQVPDAAIAHEVLWELYELNFRFEFLALDLRAHDPSLLRVSREDSLLACFPGNLGHSLLVADISMGNQGFAAENCRDRVHFFVALKDVMKSWREFDRVVKECTDVDLADDVKTCEDYSEDEIMAMERALTRFYAQSPSAPGQGVIKRLKTPRLLEYRYLLLLLLVSKFSNSLPYDDDDDLKTHNVEQWVAPGAPSPALSQALPMVPPAAPSLEPPFMAPQADDEFDDMYVDAPEYPTEEQDGAVVAEEQRGLQHLQAVIMSGQEFDPISRDDWEEVDPDHLEEETPADDVITHIQSGPAPPQHAQTSSAPIQAIPVTPEPPVATISPVAEDPFRYKPATPSSTALPTPWDVHENKVVYFVYLLVFWLHAQCHLPFRACNAVLVCFAIILRASGVIIDPPMVVTLPTVMTTLNADPIFQVCPVCPTCQMVYPPSTPTTGTCCAAPLYNTAPTSAEQRRGRSEKQNPKPRLQFPYKSLEEQLGPMLANPGVEEEIERSMDKASASVEGVKEVRATGELRIGISLGVDWFSYLRSQIAPSHTSCPMSYSVISLPPHLRYRTANLLLAGIMPGPKEADVDQIHFYMVLIVNELLRLWADGVMIVTPKYPQGRLVRVALVAVVCDKPAAHKIGGFGSHSHSFFCTKCWVSQTQKASPESFAPNGFRARTDAEQRELQERWRACTTKAARAEFVKNYATRWSELARLPYFDLCRMIVIDPMHNLFLGIVKTHFYHIWVQLNILRKTKELRRLHAILADLRMPAKLGRLPSLIGEPAGGSLTADQWLVFVTVVAPIAIPQIWEDYMANDHQFVLERRISTIAEAQRAKKAKAAEAKAKAAEEAAARREARPSRIRKPSARAAAAEAMDTVSDDDGLDAGAIEDSHDQGYGKPATANSRKRARRNKDTTAEDEAADAATPSNLHPEDPTNFLKLCQAIRILVSRQIKEEDVQTADKLLREYCQELVKLYGPSVIRPNHHYACHVPDSVRDYGPLHEFWTFLFERLNKVLKSYKTNNHAGGELETSFFREFHRTVQETRLLAMASHSPDEDLRLLAAAMYKASADDRGTVQALAQQLDEAQETGGVAFKLSNRAEATSIPSPLYFEVLRYFQERLTPGSIHSYIALPLSPGSQPLLCRATFFDHVIVDHNQYSASRRSGSPADSLVAVEVAGILQVGELVDIFVINQPLTGLHRFGHMRWMVPSLVSLSSTIWDSL</sequence>
<feature type="region of interest" description="Disordered" evidence="1">
    <location>
        <begin position="249"/>
        <end position="271"/>
    </location>
</feature>
<dbReference type="InterPro" id="IPR004242">
    <property type="entry name" value="Transposase_21"/>
</dbReference>
<dbReference type="Pfam" id="PF02992">
    <property type="entry name" value="Transposase_21"/>
    <property type="match status" value="1"/>
</dbReference>
<feature type="compositionally biased region" description="Basic and acidic residues" evidence="1">
    <location>
        <begin position="260"/>
        <end position="270"/>
    </location>
</feature>
<dbReference type="PANTHER" id="PTHR46579">
    <property type="entry name" value="F5/8 TYPE C DOMAIN-CONTAINING PROTEIN-RELATED"/>
    <property type="match status" value="1"/>
</dbReference>
<feature type="compositionally biased region" description="Basic and acidic residues" evidence="1">
    <location>
        <begin position="1784"/>
        <end position="1797"/>
    </location>
</feature>